<organism evidence="8 9">
    <name type="scientific">Knufia obscura</name>
    <dbReference type="NCBI Taxonomy" id="1635080"/>
    <lineage>
        <taxon>Eukaryota</taxon>
        <taxon>Fungi</taxon>
        <taxon>Dikarya</taxon>
        <taxon>Ascomycota</taxon>
        <taxon>Pezizomycotina</taxon>
        <taxon>Eurotiomycetes</taxon>
        <taxon>Chaetothyriomycetidae</taxon>
        <taxon>Chaetothyriales</taxon>
        <taxon>Trichomeriaceae</taxon>
        <taxon>Knufia</taxon>
    </lineage>
</organism>
<keyword evidence="4 7" id="KW-1133">Transmembrane helix</keyword>
<protein>
    <submittedName>
        <fullName evidence="8">Uncharacterized protein</fullName>
    </submittedName>
</protein>
<dbReference type="PANTHER" id="PTHR43791">
    <property type="entry name" value="PERMEASE-RELATED"/>
    <property type="match status" value="1"/>
</dbReference>
<feature type="transmembrane region" description="Helical" evidence="7">
    <location>
        <begin position="333"/>
        <end position="356"/>
    </location>
</feature>
<evidence type="ECO:0000256" key="3">
    <source>
        <dbReference type="ARBA" id="ARBA00022692"/>
    </source>
</evidence>
<reference evidence="8 9" key="1">
    <citation type="journal article" date="2023" name="Res Sq">
        <title>Genomic and morphological characterization of Knufia obscura isolated from the Mars 2020 spacecraft assembly facility.</title>
        <authorList>
            <person name="Chander A.M."/>
            <person name="Teixeira M.M."/>
            <person name="Singh N.K."/>
            <person name="Williams M.P."/>
            <person name="Parker C.W."/>
            <person name="Leo P."/>
            <person name="Stajich J.E."/>
            <person name="Torok T."/>
            <person name="Tighe S."/>
            <person name="Mason C.E."/>
            <person name="Venkateswaran K."/>
        </authorList>
    </citation>
    <scope>NUCLEOTIDE SEQUENCE [LARGE SCALE GENOMIC DNA]</scope>
    <source>
        <strain evidence="8 9">CCFEE 5817</strain>
    </source>
</reference>
<dbReference type="Gene3D" id="1.20.1250.20">
    <property type="entry name" value="MFS general substrate transporter like domains"/>
    <property type="match status" value="2"/>
</dbReference>
<keyword evidence="2" id="KW-0813">Transport</keyword>
<feature type="region of interest" description="Disordered" evidence="6">
    <location>
        <begin position="1"/>
        <end position="49"/>
    </location>
</feature>
<keyword evidence="9" id="KW-1185">Reference proteome</keyword>
<dbReference type="SUPFAM" id="SSF103473">
    <property type="entry name" value="MFS general substrate transporter"/>
    <property type="match status" value="1"/>
</dbReference>
<evidence type="ECO:0000313" key="8">
    <source>
        <dbReference type="EMBL" id="KAK5943646.1"/>
    </source>
</evidence>
<feature type="transmembrane region" description="Helical" evidence="7">
    <location>
        <begin position="173"/>
        <end position="195"/>
    </location>
</feature>
<sequence length="460" mass="50765">MAEKPTATHDGATGSDRSPSLNEKPNLKEDPLGVLHKVPDPDEGLSEEERRKLVSEIAVAVSTWLTSDAGPKGYVEGGPLPHSMAVSAIPDFIPRSNEYRKCKDRRTSDRFTHDQQPGLFPGVQFYLSCWYKRSEFGIRSAIFFSAAALAGSFGGLLAAAIAKMDGIGGKPGWAWIFILEGLATILVGIASFWMVHDFPDEAKFLTDDERRRVLRRLAVDKQGSSKHEDFKASFVWQVVKDWKTYTGMIIYMGCDGVLYAFSLFIPTIIKNLGYTNTRAQLLTVPPYAVAAVVTVFVGWIADKTQKRGIINMFMALFGVAGFVMLISTDNPNVQYAGVFIGALGIYPCIPNTITWAANNFEGVYAKGVALGFIIGWGNLNGIVASNIYRQADSPRFIPGHAVCIVYEALFLFGGSLVQHIGLRMENKRRIQGKLDHLVEGKSEEEIDQLGDKRPDFMYTL</sequence>
<evidence type="ECO:0000256" key="5">
    <source>
        <dbReference type="ARBA" id="ARBA00023136"/>
    </source>
</evidence>
<name>A0ABR0RSQ5_9EURO</name>
<keyword evidence="3 7" id="KW-0812">Transmembrane</keyword>
<accession>A0ABR0RSQ5</accession>
<dbReference type="InterPro" id="IPR036259">
    <property type="entry name" value="MFS_trans_sf"/>
</dbReference>
<evidence type="ECO:0000256" key="4">
    <source>
        <dbReference type="ARBA" id="ARBA00022989"/>
    </source>
</evidence>
<dbReference type="InterPro" id="IPR011701">
    <property type="entry name" value="MFS"/>
</dbReference>
<evidence type="ECO:0000256" key="2">
    <source>
        <dbReference type="ARBA" id="ARBA00022448"/>
    </source>
</evidence>
<feature type="transmembrane region" description="Helical" evidence="7">
    <location>
        <begin position="249"/>
        <end position="269"/>
    </location>
</feature>
<comment type="caution">
    <text evidence="8">The sequence shown here is derived from an EMBL/GenBank/DDBJ whole genome shotgun (WGS) entry which is preliminary data.</text>
</comment>
<gene>
    <name evidence="8" type="ORF">PMZ80_004654</name>
</gene>
<feature type="transmembrane region" description="Helical" evidence="7">
    <location>
        <begin position="399"/>
        <end position="422"/>
    </location>
</feature>
<dbReference type="Pfam" id="PF07690">
    <property type="entry name" value="MFS_1"/>
    <property type="match status" value="1"/>
</dbReference>
<feature type="transmembrane region" description="Helical" evidence="7">
    <location>
        <begin position="368"/>
        <end position="387"/>
    </location>
</feature>
<evidence type="ECO:0000256" key="1">
    <source>
        <dbReference type="ARBA" id="ARBA00004141"/>
    </source>
</evidence>
<dbReference type="GeneID" id="89998103"/>
<evidence type="ECO:0000313" key="9">
    <source>
        <dbReference type="Proteomes" id="UP001334248"/>
    </source>
</evidence>
<evidence type="ECO:0000256" key="6">
    <source>
        <dbReference type="SAM" id="MobiDB-lite"/>
    </source>
</evidence>
<proteinExistence type="predicted"/>
<comment type="subcellular location">
    <subcellularLocation>
        <location evidence="1">Membrane</location>
        <topology evidence="1">Multi-pass membrane protein</topology>
    </subcellularLocation>
</comment>
<feature type="transmembrane region" description="Helical" evidence="7">
    <location>
        <begin position="308"/>
        <end position="327"/>
    </location>
</feature>
<dbReference type="RefSeq" id="XP_064731736.1">
    <property type="nucleotide sequence ID" value="XM_064873078.1"/>
</dbReference>
<evidence type="ECO:0000256" key="7">
    <source>
        <dbReference type="SAM" id="Phobius"/>
    </source>
</evidence>
<feature type="transmembrane region" description="Helical" evidence="7">
    <location>
        <begin position="141"/>
        <end position="161"/>
    </location>
</feature>
<dbReference type="PANTHER" id="PTHR43791:SF19">
    <property type="entry name" value="TRANSPORTER, PUTATIVE (AFU_ORTHOLOGUE AFUA_1G01812)-RELATED"/>
    <property type="match status" value="1"/>
</dbReference>
<dbReference type="Proteomes" id="UP001334248">
    <property type="component" value="Unassembled WGS sequence"/>
</dbReference>
<keyword evidence="5 7" id="KW-0472">Membrane</keyword>
<feature type="transmembrane region" description="Helical" evidence="7">
    <location>
        <begin position="281"/>
        <end position="301"/>
    </location>
</feature>
<dbReference type="EMBL" id="JAVHJV010000004">
    <property type="protein sequence ID" value="KAK5943646.1"/>
    <property type="molecule type" value="Genomic_DNA"/>
</dbReference>